<accession>A0ACC1RYE1</accession>
<dbReference type="EMBL" id="JANRMS010001440">
    <property type="protein sequence ID" value="KAJ3528223.1"/>
    <property type="molecule type" value="Genomic_DNA"/>
</dbReference>
<protein>
    <submittedName>
        <fullName evidence="1">Uncharacterized protein</fullName>
    </submittedName>
</protein>
<evidence type="ECO:0000313" key="1">
    <source>
        <dbReference type="EMBL" id="KAJ3528223.1"/>
    </source>
</evidence>
<name>A0ACC1RYE1_9HYPO</name>
<organism evidence="1 2">
    <name type="scientific">Fusarium decemcellulare</name>
    <dbReference type="NCBI Taxonomy" id="57161"/>
    <lineage>
        <taxon>Eukaryota</taxon>
        <taxon>Fungi</taxon>
        <taxon>Dikarya</taxon>
        <taxon>Ascomycota</taxon>
        <taxon>Pezizomycotina</taxon>
        <taxon>Sordariomycetes</taxon>
        <taxon>Hypocreomycetidae</taxon>
        <taxon>Hypocreales</taxon>
        <taxon>Nectriaceae</taxon>
        <taxon>Fusarium</taxon>
        <taxon>Fusarium decemcellulare species complex</taxon>
    </lineage>
</organism>
<gene>
    <name evidence="1" type="ORF">NM208_g10304</name>
</gene>
<reference evidence="1" key="1">
    <citation type="submission" date="2022-08" db="EMBL/GenBank/DDBJ databases">
        <title>Genome Sequence of Fusarium decemcellulare.</title>
        <authorList>
            <person name="Buettner E."/>
        </authorList>
    </citation>
    <scope>NUCLEOTIDE SEQUENCE</scope>
    <source>
        <strain evidence="1">Babe19</strain>
    </source>
</reference>
<evidence type="ECO:0000313" key="2">
    <source>
        <dbReference type="Proteomes" id="UP001148629"/>
    </source>
</evidence>
<dbReference type="Proteomes" id="UP001148629">
    <property type="component" value="Unassembled WGS sequence"/>
</dbReference>
<comment type="caution">
    <text evidence="1">The sequence shown here is derived from an EMBL/GenBank/DDBJ whole genome shotgun (WGS) entry which is preliminary data.</text>
</comment>
<sequence length="350" mass="39434">MSYGEFLAKRTLKPLNMDRTFTDLPPALDKSIARAYVPYHNLKLREVPTPHISSNTVVFAAGGIRSCLRNLLVFYSALLRVITTDTPDPRLRINSCDIHTLFDAEMPLKVTTSLREHSYGMGWARTQLPNQMSTMSGNSGVSNSYPTLGDCGKAPLVLHHGGNNLGCSSTVYMMPELDGGIVMLGNSLGHCDTTDWTAQILTEAYLCGTIISPFCQYVIASAARGRSAMDRVQAMLDKERKPGDPPGDLERYTGCFWHKSRQFCIVVELYERGELAMLLEGREDEKYGLRQYHHDTFVFNDTFDQIVDRGQWCKPHWFYKIEFIIQRGVTDALRWRIDGTKEQGTNFPAG</sequence>
<proteinExistence type="predicted"/>
<keyword evidence="2" id="KW-1185">Reference proteome</keyword>